<dbReference type="FunFam" id="3.40.50.300:FF:000817">
    <property type="entry name" value="GPN-loop GTPase 1"/>
    <property type="match status" value="1"/>
</dbReference>
<dbReference type="InterPro" id="IPR004130">
    <property type="entry name" value="Gpn"/>
</dbReference>
<proteinExistence type="inferred from homology"/>
<evidence type="ECO:0000256" key="5">
    <source>
        <dbReference type="RuleBase" id="RU365059"/>
    </source>
</evidence>
<feature type="coiled-coil region" evidence="6">
    <location>
        <begin position="316"/>
        <end position="355"/>
    </location>
</feature>
<dbReference type="GO" id="GO:0005737">
    <property type="term" value="C:cytoplasm"/>
    <property type="evidence" value="ECO:0007669"/>
    <property type="project" value="UniProtKB-SubCell"/>
</dbReference>
<keyword evidence="5" id="KW-0963">Cytoplasm</keyword>
<dbReference type="InterPro" id="IPR030230">
    <property type="entry name" value="Gpn1/Npa3/XAB1"/>
</dbReference>
<dbReference type="PaxDb" id="2711-XP_006488821.1"/>
<comment type="subunit">
    <text evidence="5">Binds to RNA polymerase II.</text>
</comment>
<dbReference type="InterPro" id="IPR027417">
    <property type="entry name" value="P-loop_NTPase"/>
</dbReference>
<feature type="region of interest" description="Disordered" evidence="7">
    <location>
        <begin position="1"/>
        <end position="40"/>
    </location>
</feature>
<dbReference type="CDD" id="cd17870">
    <property type="entry name" value="GPN1"/>
    <property type="match status" value="1"/>
</dbReference>
<dbReference type="GO" id="GO:0003924">
    <property type="term" value="F:GTPase activity"/>
    <property type="evidence" value="ECO:0000318"/>
    <property type="project" value="GO_Central"/>
</dbReference>
<dbReference type="eggNOG" id="KOG1532">
    <property type="taxonomic scope" value="Eukaryota"/>
</dbReference>
<keyword evidence="4 5" id="KW-0342">GTP-binding</keyword>
<dbReference type="AlphaFoldDB" id="A0A067G8Y7"/>
<name>A0A067G8Y7_CITSI</name>
<dbReference type="STRING" id="2711.A0A067G8Y7"/>
<evidence type="ECO:0000256" key="7">
    <source>
        <dbReference type="SAM" id="MobiDB-lite"/>
    </source>
</evidence>
<evidence type="ECO:0000313" key="9">
    <source>
        <dbReference type="Proteomes" id="UP000027120"/>
    </source>
</evidence>
<protein>
    <recommendedName>
        <fullName evidence="5">GPN-loop GTPase</fullName>
        <ecNumber evidence="5">3.6.5.-</ecNumber>
    </recommendedName>
</protein>
<reference evidence="8 9" key="1">
    <citation type="submission" date="2014-04" db="EMBL/GenBank/DDBJ databases">
        <authorList>
            <consortium name="International Citrus Genome Consortium"/>
            <person name="Gmitter F."/>
            <person name="Chen C."/>
            <person name="Farmerie W."/>
            <person name="Harkins T."/>
            <person name="Desany B."/>
            <person name="Mohiuddin M."/>
            <person name="Kodira C."/>
            <person name="Borodovsky M."/>
            <person name="Lomsadze A."/>
            <person name="Burns P."/>
            <person name="Jenkins J."/>
            <person name="Prochnik S."/>
            <person name="Shu S."/>
            <person name="Chapman J."/>
            <person name="Pitluck S."/>
            <person name="Schmutz J."/>
            <person name="Rokhsar D."/>
        </authorList>
    </citation>
    <scope>NUCLEOTIDE SEQUENCE</scope>
</reference>
<dbReference type="Gene3D" id="3.40.50.300">
    <property type="entry name" value="P-loop containing nucleotide triphosphate hydrolases"/>
    <property type="match status" value="1"/>
</dbReference>
<comment type="similarity">
    <text evidence="1 5">Belongs to the GPN-loop GTPase family.</text>
</comment>
<evidence type="ECO:0000256" key="2">
    <source>
        <dbReference type="ARBA" id="ARBA00022741"/>
    </source>
</evidence>
<keyword evidence="9" id="KW-1185">Reference proteome</keyword>
<sequence>MDIDSGLKILNSKPTEESGHTQMESEESSALKANDKEKEEITESMDKLHIEESSSGLAGSSSINFKRKPVIIIVVGMAGSGKTTFMHRLVCHTQSRNIRGYVMNLDPAVMTLPFAANIDIRDTIRYKEVMKQFNLGPNGGILTSLNLFTTKFDEVISLIERRADHLDYVLVDTPGQIEIFTWSASGAIITEAFASTFPTVVTYVVDTPRSANPMTFMSNMLYACSILYKTRLPLVLAFNKTDVAQHEFALEWMQDFEVFQAAISSDHSYTSTLTNSLSLALDEFYKNLKSVGVSSVSGAGIEAYFKAVEESAQEFMETYKADLDKRRAEKQRLEEERQKENINKLRKDMEKSKGDTVVLNTGLKDREARIRAAMMDEDEVQEEDIDEDDDFERLSEEEDVIDEDEDEVTLHEKDIGGMVQPRETMN</sequence>
<dbReference type="GO" id="GO:0005634">
    <property type="term" value="C:nucleus"/>
    <property type="evidence" value="ECO:0007669"/>
    <property type="project" value="UniProtKB-SubCell"/>
</dbReference>
<evidence type="ECO:0000256" key="1">
    <source>
        <dbReference type="ARBA" id="ARBA00005290"/>
    </source>
</evidence>
<dbReference type="PANTHER" id="PTHR21231">
    <property type="entry name" value="XPA-BINDING PROTEIN 1-RELATED"/>
    <property type="match status" value="1"/>
</dbReference>
<dbReference type="GO" id="GO:0005525">
    <property type="term" value="F:GTP binding"/>
    <property type="evidence" value="ECO:0007669"/>
    <property type="project" value="UniProtKB-KW"/>
</dbReference>
<evidence type="ECO:0000256" key="3">
    <source>
        <dbReference type="ARBA" id="ARBA00022801"/>
    </source>
</evidence>
<dbReference type="EMBL" id="KK784888">
    <property type="protein sequence ID" value="KDO71982.1"/>
    <property type="molecule type" value="Genomic_DNA"/>
</dbReference>
<evidence type="ECO:0000256" key="6">
    <source>
        <dbReference type="SAM" id="Coils"/>
    </source>
</evidence>
<dbReference type="SMR" id="A0A067G8Y7"/>
<dbReference type="SUPFAM" id="SSF52540">
    <property type="entry name" value="P-loop containing nucleoside triphosphate hydrolases"/>
    <property type="match status" value="1"/>
</dbReference>
<dbReference type="EC" id="3.6.5.-" evidence="5"/>
<dbReference type="PANTHER" id="PTHR21231:SF8">
    <property type="entry name" value="GPN-LOOP GTPASE 1"/>
    <property type="match status" value="1"/>
</dbReference>
<keyword evidence="2 5" id="KW-0547">Nucleotide-binding</keyword>
<keyword evidence="3 5" id="KW-0378">Hydrolase</keyword>
<organism evidence="8 9">
    <name type="scientific">Citrus sinensis</name>
    <name type="common">Sweet orange</name>
    <name type="synonym">Citrus aurantium var. sinensis</name>
    <dbReference type="NCBI Taxonomy" id="2711"/>
    <lineage>
        <taxon>Eukaryota</taxon>
        <taxon>Viridiplantae</taxon>
        <taxon>Streptophyta</taxon>
        <taxon>Embryophyta</taxon>
        <taxon>Tracheophyta</taxon>
        <taxon>Spermatophyta</taxon>
        <taxon>Magnoliopsida</taxon>
        <taxon>eudicotyledons</taxon>
        <taxon>Gunneridae</taxon>
        <taxon>Pentapetalae</taxon>
        <taxon>rosids</taxon>
        <taxon>malvids</taxon>
        <taxon>Sapindales</taxon>
        <taxon>Rutaceae</taxon>
        <taxon>Aurantioideae</taxon>
        <taxon>Citrus</taxon>
    </lineage>
</organism>
<dbReference type="Pfam" id="PF03029">
    <property type="entry name" value="ATP_bind_1"/>
    <property type="match status" value="1"/>
</dbReference>
<feature type="region of interest" description="Disordered" evidence="7">
    <location>
        <begin position="378"/>
        <end position="407"/>
    </location>
</feature>
<evidence type="ECO:0000256" key="4">
    <source>
        <dbReference type="ARBA" id="ARBA00023134"/>
    </source>
</evidence>
<comment type="function">
    <text evidence="5">Small GTPase required for proper nuclear import of RNA polymerase II (RNAPII). May act at an RNAP assembly step prior to nuclear import.</text>
</comment>
<keyword evidence="6" id="KW-0175">Coiled coil</keyword>
<accession>A0A067G8Y7</accession>
<evidence type="ECO:0000313" key="8">
    <source>
        <dbReference type="EMBL" id="KDO71982.1"/>
    </source>
</evidence>
<comment type="subcellular location">
    <subcellularLocation>
        <location evidence="5">Cytoplasm</location>
    </subcellularLocation>
    <subcellularLocation>
        <location evidence="5">Nucleus</location>
    </subcellularLocation>
</comment>
<dbReference type="Proteomes" id="UP000027120">
    <property type="component" value="Unassembled WGS sequence"/>
</dbReference>
<gene>
    <name evidence="8" type="ORF">CISIN_1g014354mg</name>
</gene>